<feature type="binding site" evidence="6">
    <location>
        <position position="103"/>
    </location>
    <ligand>
        <name>Zn(2+)</name>
        <dbReference type="ChEBI" id="CHEBI:29105"/>
    </ligand>
</feature>
<dbReference type="GO" id="GO:0008270">
    <property type="term" value="F:zinc ion binding"/>
    <property type="evidence" value="ECO:0007669"/>
    <property type="project" value="UniProtKB-UniRule"/>
</dbReference>
<dbReference type="AlphaFoldDB" id="A0A517U5C0"/>
<evidence type="ECO:0000259" key="9">
    <source>
        <dbReference type="PROSITE" id="PS51790"/>
    </source>
</evidence>
<evidence type="ECO:0000256" key="5">
    <source>
        <dbReference type="ARBA" id="ARBA00048488"/>
    </source>
</evidence>
<keyword evidence="8" id="KW-0732">Signal</keyword>
<evidence type="ECO:0000256" key="1">
    <source>
        <dbReference type="ARBA" id="ARBA00007174"/>
    </source>
</evidence>
<dbReference type="PANTHER" id="PTHR10173">
    <property type="entry name" value="METHIONINE SULFOXIDE REDUCTASE"/>
    <property type="match status" value="1"/>
</dbReference>
<feature type="binding site" evidence="6">
    <location>
        <position position="149"/>
    </location>
    <ligand>
        <name>Zn(2+)</name>
        <dbReference type="ChEBI" id="CHEBI:29105"/>
    </ligand>
</feature>
<feature type="signal peptide" evidence="8">
    <location>
        <begin position="1"/>
        <end position="20"/>
    </location>
</feature>
<dbReference type="FunFam" id="2.170.150.20:FF:000001">
    <property type="entry name" value="Peptide methionine sulfoxide reductase MsrB"/>
    <property type="match status" value="1"/>
</dbReference>
<feature type="active site" description="Nucleophile" evidence="6">
    <location>
        <position position="172"/>
    </location>
</feature>
<dbReference type="EMBL" id="CP036339">
    <property type="protein sequence ID" value="QDT75839.1"/>
    <property type="molecule type" value="Genomic_DNA"/>
</dbReference>
<evidence type="ECO:0000256" key="7">
    <source>
        <dbReference type="SAM" id="MobiDB-lite"/>
    </source>
</evidence>
<keyword evidence="3 6" id="KW-0862">Zinc</keyword>
<keyword evidence="2 6" id="KW-0479">Metal-binding</keyword>
<dbReference type="SUPFAM" id="SSF51316">
    <property type="entry name" value="Mss4-like"/>
    <property type="match status" value="1"/>
</dbReference>
<dbReference type="GO" id="GO:0030091">
    <property type="term" value="P:protein repair"/>
    <property type="evidence" value="ECO:0007669"/>
    <property type="project" value="InterPro"/>
</dbReference>
<reference evidence="10 11" key="1">
    <citation type="submission" date="2019-02" db="EMBL/GenBank/DDBJ databases">
        <title>Deep-cultivation of Planctomycetes and their phenomic and genomic characterization uncovers novel biology.</title>
        <authorList>
            <person name="Wiegand S."/>
            <person name="Jogler M."/>
            <person name="Boedeker C."/>
            <person name="Pinto D."/>
            <person name="Vollmers J."/>
            <person name="Rivas-Marin E."/>
            <person name="Kohn T."/>
            <person name="Peeters S.H."/>
            <person name="Heuer A."/>
            <person name="Rast P."/>
            <person name="Oberbeckmann S."/>
            <person name="Bunk B."/>
            <person name="Jeske O."/>
            <person name="Meyerdierks A."/>
            <person name="Storesund J.E."/>
            <person name="Kallscheuer N."/>
            <person name="Luecker S."/>
            <person name="Lage O.M."/>
            <person name="Pohl T."/>
            <person name="Merkel B.J."/>
            <person name="Hornburger P."/>
            <person name="Mueller R.-W."/>
            <person name="Bruemmer F."/>
            <person name="Labrenz M."/>
            <person name="Spormann A.M."/>
            <person name="Op den Camp H."/>
            <person name="Overmann J."/>
            <person name="Amann R."/>
            <person name="Jetten M.S.M."/>
            <person name="Mascher T."/>
            <person name="Medema M.H."/>
            <person name="Devos D.P."/>
            <person name="Kaster A.-K."/>
            <person name="Ovreas L."/>
            <person name="Rohde M."/>
            <person name="Galperin M.Y."/>
            <person name="Jogler C."/>
        </authorList>
    </citation>
    <scope>NUCLEOTIDE SEQUENCE [LARGE SCALE GENOMIC DNA]</scope>
    <source>
        <strain evidence="10 11">I41</strain>
    </source>
</reference>
<dbReference type="InterPro" id="IPR002579">
    <property type="entry name" value="Met_Sox_Rdtase_MsrB_dom"/>
</dbReference>
<feature type="binding site" evidence="6">
    <location>
        <position position="152"/>
    </location>
    <ligand>
        <name>Zn(2+)</name>
        <dbReference type="ChEBI" id="CHEBI:29105"/>
    </ligand>
</feature>
<feature type="region of interest" description="Disordered" evidence="7">
    <location>
        <begin position="191"/>
        <end position="221"/>
    </location>
</feature>
<feature type="chain" id="PRO_5021893730" description="Peptide methionine sulfoxide reductase MsrB" evidence="8">
    <location>
        <begin position="21"/>
        <end position="221"/>
    </location>
</feature>
<comment type="catalytic activity">
    <reaction evidence="5 6">
        <text>L-methionyl-[protein] + [thioredoxin]-disulfide + H2O = L-methionyl-(R)-S-oxide-[protein] + [thioredoxin]-dithiol</text>
        <dbReference type="Rhea" id="RHEA:24164"/>
        <dbReference type="Rhea" id="RHEA-COMP:10698"/>
        <dbReference type="Rhea" id="RHEA-COMP:10700"/>
        <dbReference type="Rhea" id="RHEA-COMP:12313"/>
        <dbReference type="Rhea" id="RHEA-COMP:12314"/>
        <dbReference type="ChEBI" id="CHEBI:15377"/>
        <dbReference type="ChEBI" id="CHEBI:16044"/>
        <dbReference type="ChEBI" id="CHEBI:29950"/>
        <dbReference type="ChEBI" id="CHEBI:45764"/>
        <dbReference type="ChEBI" id="CHEBI:50058"/>
        <dbReference type="EC" id="1.8.4.12"/>
    </reaction>
</comment>
<dbReference type="OrthoDB" id="4174719at2"/>
<accession>A0A517U5C0</accession>
<dbReference type="GO" id="GO:0005737">
    <property type="term" value="C:cytoplasm"/>
    <property type="evidence" value="ECO:0007669"/>
    <property type="project" value="TreeGrafter"/>
</dbReference>
<dbReference type="GO" id="GO:0006979">
    <property type="term" value="P:response to oxidative stress"/>
    <property type="evidence" value="ECO:0007669"/>
    <property type="project" value="InterPro"/>
</dbReference>
<gene>
    <name evidence="10" type="primary">msrB_2</name>
    <name evidence="6" type="synonym">msrB</name>
    <name evidence="10" type="ORF">I41_50820</name>
</gene>
<feature type="compositionally biased region" description="Low complexity" evidence="7">
    <location>
        <begin position="198"/>
        <end position="215"/>
    </location>
</feature>
<dbReference type="InterPro" id="IPR028427">
    <property type="entry name" value="Met_Sox_Rdtase_MsrB"/>
</dbReference>
<dbReference type="GO" id="GO:0033743">
    <property type="term" value="F:peptide-methionine (R)-S-oxide reductase activity"/>
    <property type="evidence" value="ECO:0007669"/>
    <property type="project" value="UniProtKB-UniRule"/>
</dbReference>
<dbReference type="PANTHER" id="PTHR10173:SF52">
    <property type="entry name" value="METHIONINE-R-SULFOXIDE REDUCTASE B1"/>
    <property type="match status" value="1"/>
</dbReference>
<evidence type="ECO:0000313" key="10">
    <source>
        <dbReference type="EMBL" id="QDT75839.1"/>
    </source>
</evidence>
<keyword evidence="4 6" id="KW-0560">Oxidoreductase</keyword>
<dbReference type="PROSITE" id="PS51790">
    <property type="entry name" value="MSRB"/>
    <property type="match status" value="1"/>
</dbReference>
<name>A0A517U5C0_9BACT</name>
<dbReference type="EC" id="1.8.4.12" evidence="6"/>
<dbReference type="NCBIfam" id="TIGR00357">
    <property type="entry name" value="peptide-methionine (R)-S-oxide reductase MsrB"/>
    <property type="match status" value="1"/>
</dbReference>
<evidence type="ECO:0000256" key="4">
    <source>
        <dbReference type="ARBA" id="ARBA00023002"/>
    </source>
</evidence>
<dbReference type="RefSeq" id="WP_145435614.1">
    <property type="nucleotide sequence ID" value="NZ_CP036339.1"/>
</dbReference>
<keyword evidence="11" id="KW-1185">Reference proteome</keyword>
<dbReference type="KEGG" id="llh:I41_50820"/>
<evidence type="ECO:0000256" key="8">
    <source>
        <dbReference type="SAM" id="SignalP"/>
    </source>
</evidence>
<evidence type="ECO:0000256" key="2">
    <source>
        <dbReference type="ARBA" id="ARBA00022723"/>
    </source>
</evidence>
<feature type="domain" description="MsrB" evidence="9">
    <location>
        <begin position="61"/>
        <end position="183"/>
    </location>
</feature>
<evidence type="ECO:0000256" key="6">
    <source>
        <dbReference type="HAMAP-Rule" id="MF_01400"/>
    </source>
</evidence>
<comment type="cofactor">
    <cofactor evidence="6">
        <name>Zn(2+)</name>
        <dbReference type="ChEBI" id="CHEBI:29105"/>
    </cofactor>
    <text evidence="6">Binds 1 zinc ion per subunit. The zinc ion is important for the structural integrity of the protein.</text>
</comment>
<protein>
    <recommendedName>
        <fullName evidence="6">Peptide methionine sulfoxide reductase MsrB</fullName>
        <ecNumber evidence="6">1.8.4.12</ecNumber>
    </recommendedName>
    <alternativeName>
        <fullName evidence="6">Peptide-methionine (R)-S-oxide reductase</fullName>
    </alternativeName>
</protein>
<evidence type="ECO:0000313" key="11">
    <source>
        <dbReference type="Proteomes" id="UP000317909"/>
    </source>
</evidence>
<comment type="similarity">
    <text evidence="1 6">Belongs to the MsrB Met sulfoxide reductase family.</text>
</comment>
<feature type="region of interest" description="Disordered" evidence="7">
    <location>
        <begin position="25"/>
        <end position="54"/>
    </location>
</feature>
<dbReference type="HAMAP" id="MF_01400">
    <property type="entry name" value="MsrB"/>
    <property type="match status" value="1"/>
</dbReference>
<sequence length="221" mass="24573" precursor="true">MSKLLSLIAVVGLLAAIAHGQDPAPAETAAAGAEEKAPTASVEEEKAEEAVEDPEKVDWSQVDWRKRLTKLQYYITREAGTERPFRNEFWDFFKPGEYRCVGCGAPLFESDAKFDSECGWPSFDQTISDKAITEHVDLKMLQPRTEIRCRRCEAHLGHVFNDGPTKTGLRYCLNSAAMKFVPEKQLKQELEKMKKPAADAQAAEKAVEKPAAAVESEGEKP</sequence>
<dbReference type="Pfam" id="PF01641">
    <property type="entry name" value="SelR"/>
    <property type="match status" value="1"/>
</dbReference>
<feature type="binding site" evidence="6">
    <location>
        <position position="100"/>
    </location>
    <ligand>
        <name>Zn(2+)</name>
        <dbReference type="ChEBI" id="CHEBI:29105"/>
    </ligand>
</feature>
<dbReference type="Gene3D" id="2.170.150.20">
    <property type="entry name" value="Peptide methionine sulfoxide reductase"/>
    <property type="match status" value="1"/>
</dbReference>
<dbReference type="InterPro" id="IPR011057">
    <property type="entry name" value="Mss4-like_sf"/>
</dbReference>
<evidence type="ECO:0000256" key="3">
    <source>
        <dbReference type="ARBA" id="ARBA00022833"/>
    </source>
</evidence>
<dbReference type="Proteomes" id="UP000317909">
    <property type="component" value="Chromosome"/>
</dbReference>
<proteinExistence type="inferred from homology"/>
<organism evidence="10 11">
    <name type="scientific">Lacipirellula limnantheis</name>
    <dbReference type="NCBI Taxonomy" id="2528024"/>
    <lineage>
        <taxon>Bacteria</taxon>
        <taxon>Pseudomonadati</taxon>
        <taxon>Planctomycetota</taxon>
        <taxon>Planctomycetia</taxon>
        <taxon>Pirellulales</taxon>
        <taxon>Lacipirellulaceae</taxon>
        <taxon>Lacipirellula</taxon>
    </lineage>
</organism>